<gene>
    <name evidence="1" type="ORF">Strvi_0216</name>
</gene>
<organism evidence="1 2">
    <name type="scientific">Streptomyces violaceusniger (strain Tu 4113)</name>
    <dbReference type="NCBI Taxonomy" id="653045"/>
    <lineage>
        <taxon>Bacteria</taxon>
        <taxon>Bacillati</taxon>
        <taxon>Actinomycetota</taxon>
        <taxon>Actinomycetes</taxon>
        <taxon>Kitasatosporales</taxon>
        <taxon>Streptomycetaceae</taxon>
        <taxon>Streptomyces</taxon>
        <taxon>Streptomyces violaceusniger group</taxon>
    </lineage>
</organism>
<name>G2PHI6_STRV4</name>
<geneLocation type="plasmid" evidence="1 2">
    <name>pSTRVI02</name>
</geneLocation>
<keyword evidence="1" id="KW-0614">Plasmid</keyword>
<evidence type="ECO:0000313" key="1">
    <source>
        <dbReference type="EMBL" id="AEM88989.1"/>
    </source>
</evidence>
<keyword evidence="2" id="KW-1185">Reference proteome</keyword>
<dbReference type="Proteomes" id="UP000008703">
    <property type="component" value="Plasmid pSTRVI02"/>
</dbReference>
<dbReference type="EMBL" id="CP002996">
    <property type="protein sequence ID" value="AEM88989.1"/>
    <property type="molecule type" value="Genomic_DNA"/>
</dbReference>
<sequence>MTALYGIALLSFGIGCSLAVRAELEDSADRSRREAMRLHALGDVHAAVQEALRGPDSPLLIAALAAASGVSLCAGADLLLG</sequence>
<dbReference type="AlphaFoldDB" id="G2PHI6"/>
<dbReference type="KEGG" id="svl:Strvi_0216"/>
<evidence type="ECO:0000313" key="2">
    <source>
        <dbReference type="Proteomes" id="UP000008703"/>
    </source>
</evidence>
<accession>G2PHI6</accession>
<dbReference type="HOGENOM" id="CLU_2572545_0_0_11"/>
<reference evidence="1" key="1">
    <citation type="submission" date="2011-08" db="EMBL/GenBank/DDBJ databases">
        <title>Complete sequence of plasmid 2 of Streptomyces violaceusniger Tu 4113.</title>
        <authorList>
            <consortium name="US DOE Joint Genome Institute"/>
            <person name="Lucas S."/>
            <person name="Han J."/>
            <person name="Lapidus A."/>
            <person name="Cheng J.-F."/>
            <person name="Goodwin L."/>
            <person name="Pitluck S."/>
            <person name="Peters L."/>
            <person name="Ivanova N."/>
            <person name="Daligault H."/>
            <person name="Detter J.C."/>
            <person name="Han C."/>
            <person name="Tapia R."/>
            <person name="Land M."/>
            <person name="Hauser L."/>
            <person name="Kyrpides N."/>
            <person name="Ivanova N."/>
            <person name="Pagani I."/>
            <person name="Hagen A."/>
            <person name="Katz L."/>
            <person name="Fiedler H.-P."/>
            <person name="Keasling J."/>
            <person name="Fortman J."/>
            <person name="Woyke T."/>
        </authorList>
    </citation>
    <scope>NUCLEOTIDE SEQUENCE [LARGE SCALE GENOMIC DNA]</scope>
    <source>
        <strain evidence="1">Tu 4113</strain>
        <plasmid evidence="1">pSTRVI02</plasmid>
    </source>
</reference>
<proteinExistence type="predicted"/>
<protein>
    <submittedName>
        <fullName evidence="1">Uncharacterized protein</fullName>
    </submittedName>
</protein>